<feature type="region of interest" description="Disordered" evidence="2">
    <location>
        <begin position="131"/>
        <end position="150"/>
    </location>
</feature>
<dbReference type="EMBL" id="HBEW01005637">
    <property type="protein sequence ID" value="CAD8584102.1"/>
    <property type="molecule type" value="Transcribed_RNA"/>
</dbReference>
<dbReference type="GO" id="GO:0005634">
    <property type="term" value="C:nucleus"/>
    <property type="evidence" value="ECO:0007669"/>
    <property type="project" value="UniProtKB-SubCell"/>
</dbReference>
<dbReference type="AlphaFoldDB" id="A0A6U0EF91"/>
<dbReference type="SMART" id="SM00028">
    <property type="entry name" value="TPR"/>
    <property type="match status" value="8"/>
</dbReference>
<dbReference type="GO" id="GO:0006397">
    <property type="term" value="P:mRNA processing"/>
    <property type="evidence" value="ECO:0007669"/>
    <property type="project" value="InterPro"/>
</dbReference>
<dbReference type="PANTHER" id="PTHR44917">
    <property type="entry name" value="PROTEIN HIGH CHLOROPHYLL FLUORESCENT 107"/>
    <property type="match status" value="1"/>
</dbReference>
<name>A0A6U0EF91_9CHLO</name>
<dbReference type="GO" id="GO:0006417">
    <property type="term" value="P:regulation of translation"/>
    <property type="evidence" value="ECO:0007669"/>
    <property type="project" value="TreeGrafter"/>
</dbReference>
<dbReference type="InterPro" id="IPR003107">
    <property type="entry name" value="HAT"/>
</dbReference>
<dbReference type="GO" id="GO:0003729">
    <property type="term" value="F:mRNA binding"/>
    <property type="evidence" value="ECO:0007669"/>
    <property type="project" value="InterPro"/>
</dbReference>
<dbReference type="InterPro" id="IPR044624">
    <property type="entry name" value="Mbb1-like"/>
</dbReference>
<dbReference type="PANTHER" id="PTHR44917:SF1">
    <property type="entry name" value="PROTEIN HIGH CHLOROPHYLL FLUORESCENT 107"/>
    <property type="match status" value="1"/>
</dbReference>
<feature type="repeat" description="TPR" evidence="1">
    <location>
        <begin position="289"/>
        <end position="322"/>
    </location>
</feature>
<dbReference type="Pfam" id="PF13424">
    <property type="entry name" value="TPR_12"/>
    <property type="match status" value="1"/>
</dbReference>
<feature type="region of interest" description="Disordered" evidence="2">
    <location>
        <begin position="105"/>
        <end position="126"/>
    </location>
</feature>
<protein>
    <submittedName>
        <fullName evidence="3">Uncharacterized protein</fullName>
    </submittedName>
</protein>
<dbReference type="SMART" id="SM00386">
    <property type="entry name" value="HAT"/>
    <property type="match status" value="8"/>
</dbReference>
<dbReference type="InterPro" id="IPR019734">
    <property type="entry name" value="TPR_rpt"/>
</dbReference>
<dbReference type="Pfam" id="PF14559">
    <property type="entry name" value="TPR_19"/>
    <property type="match status" value="1"/>
</dbReference>
<dbReference type="SUPFAM" id="SSF48452">
    <property type="entry name" value="TPR-like"/>
    <property type="match status" value="2"/>
</dbReference>
<feature type="compositionally biased region" description="Low complexity" evidence="2">
    <location>
        <begin position="16"/>
        <end position="29"/>
    </location>
</feature>
<sequence length="633" mass="69257">MSSLARVTATSTPHGACARAGVASSSASTTHSMRSASRCAMRASGAASLQCVGLRDARDDSSALKRGMRRSGVRSTVFRRTLATRAASSASMSFDDDEELGSKEIGSARRDASASTSAASSEPLTYENAVLNRKGGSPANDSGTLALGKGGSTMKMLGSAEEGAATGSAPLRINQDLKLWRAREMRNKAAHARSKEERLAMRLEAISMFEKAMEYDPTDGRAYCGIGQILTQMRRLDDARKVYQDGCDATGGDNAYIWQAFAVLEEKAGNIAKARKYYDAATAADKTHAAAWHGWGTLEKNQGNYQRARELYLKGVRLVPLQDASAHLYHSLGVMAFERGRTTEAREHFKQGVRTAAGAQSAAIWQSWGILEAQVGDEEQARKLFQKGLVVCPKSKYIWLAWGVWEAKLGYIERARELLSKGCKLNPMDTYLLQALAKLEAESGNIGLARKLFEQGTVLDSRHQPNWNAWALAEWRAGEIDRARNLFQRGVWVDPKKKDAAKLFHAWGVLEEREGNISLARQLYKCAVKVDPGSERIWLTWAAMEDKQGDEMRAIEIRNMCAQQLAEVSVGNTDLSPVAAFGNMGGMLKQLASVLGLDAPADSADDEEEVEAFDQKELTNAELMYGEFAIKEE</sequence>
<feature type="repeat" description="TPR" evidence="1">
    <location>
        <begin position="362"/>
        <end position="395"/>
    </location>
</feature>
<evidence type="ECO:0000313" key="3">
    <source>
        <dbReference type="EMBL" id="CAD8584102.1"/>
    </source>
</evidence>
<accession>A0A6U0EF91</accession>
<evidence type="ECO:0000256" key="1">
    <source>
        <dbReference type="PROSITE-ProRule" id="PRU00339"/>
    </source>
</evidence>
<evidence type="ECO:0000256" key="2">
    <source>
        <dbReference type="SAM" id="MobiDB-lite"/>
    </source>
</evidence>
<dbReference type="Gene3D" id="1.25.40.10">
    <property type="entry name" value="Tetratricopeptide repeat domain"/>
    <property type="match status" value="2"/>
</dbReference>
<dbReference type="GO" id="GO:0003727">
    <property type="term" value="F:single-stranded RNA binding"/>
    <property type="evidence" value="ECO:0007669"/>
    <property type="project" value="TreeGrafter"/>
</dbReference>
<feature type="region of interest" description="Disordered" evidence="2">
    <location>
        <begin position="1"/>
        <end position="29"/>
    </location>
</feature>
<dbReference type="InterPro" id="IPR011990">
    <property type="entry name" value="TPR-like_helical_dom_sf"/>
</dbReference>
<proteinExistence type="predicted"/>
<dbReference type="PROSITE" id="PS50005">
    <property type="entry name" value="TPR"/>
    <property type="match status" value="2"/>
</dbReference>
<organism evidence="3">
    <name type="scientific">Ostreococcus mediterraneus</name>
    <dbReference type="NCBI Taxonomy" id="1486918"/>
    <lineage>
        <taxon>Eukaryota</taxon>
        <taxon>Viridiplantae</taxon>
        <taxon>Chlorophyta</taxon>
        <taxon>Mamiellophyceae</taxon>
        <taxon>Mamiellales</taxon>
        <taxon>Bathycoccaceae</taxon>
        <taxon>Ostreococcus</taxon>
    </lineage>
</organism>
<gene>
    <name evidence="3" type="ORF">OMED0929_LOCUS4739</name>
</gene>
<reference evidence="3" key="1">
    <citation type="submission" date="2021-01" db="EMBL/GenBank/DDBJ databases">
        <authorList>
            <person name="Corre E."/>
            <person name="Pelletier E."/>
            <person name="Niang G."/>
            <person name="Scheremetjew M."/>
            <person name="Finn R."/>
            <person name="Kale V."/>
            <person name="Holt S."/>
            <person name="Cochrane G."/>
            <person name="Meng A."/>
            <person name="Brown T."/>
            <person name="Cohen L."/>
        </authorList>
    </citation>
    <scope>NUCLEOTIDE SEQUENCE</scope>
    <source>
        <strain evidence="3">Clade-D-RCC2572</strain>
    </source>
</reference>
<feature type="compositionally biased region" description="Polar residues" evidence="2">
    <location>
        <begin position="1"/>
        <end position="13"/>
    </location>
</feature>
<keyword evidence="1" id="KW-0802">TPR repeat</keyword>